<evidence type="ECO:0000256" key="11">
    <source>
        <dbReference type="ARBA" id="ARBA00022801"/>
    </source>
</evidence>
<evidence type="ECO:0000256" key="10">
    <source>
        <dbReference type="ARBA" id="ARBA00022763"/>
    </source>
</evidence>
<protein>
    <recommendedName>
        <fullName evidence="22">DNA replication ATP-dependent helicase/nuclease</fullName>
        <ecNumber evidence="22">3.1.-.-</ecNumber>
        <ecNumber evidence="22">3.6.4.12</ecNumber>
    </recommendedName>
</protein>
<dbReference type="Pfam" id="PF13086">
    <property type="entry name" value="AAA_11"/>
    <property type="match status" value="1"/>
</dbReference>
<keyword evidence="12 22" id="KW-0347">Helicase</keyword>
<dbReference type="GO" id="GO:0071932">
    <property type="term" value="P:replication fork reversal"/>
    <property type="evidence" value="ECO:0007669"/>
    <property type="project" value="TreeGrafter"/>
</dbReference>
<dbReference type="EMBL" id="OV725079">
    <property type="protein sequence ID" value="CAH1395001.1"/>
    <property type="molecule type" value="Genomic_DNA"/>
</dbReference>
<evidence type="ECO:0000256" key="18">
    <source>
        <dbReference type="ARBA" id="ARBA00023204"/>
    </source>
</evidence>
<feature type="domain" description="DNA2 rift barrel" evidence="26">
    <location>
        <begin position="684"/>
        <end position="764"/>
    </location>
</feature>
<dbReference type="GO" id="GO:0005524">
    <property type="term" value="F:ATP binding"/>
    <property type="evidence" value="ECO:0007669"/>
    <property type="project" value="UniProtKB-UniRule"/>
</dbReference>
<keyword evidence="6 22" id="KW-0540">Nuclease</keyword>
<evidence type="ECO:0000256" key="2">
    <source>
        <dbReference type="ARBA" id="ARBA00004173"/>
    </source>
</evidence>
<evidence type="ECO:0000256" key="14">
    <source>
        <dbReference type="ARBA" id="ARBA00023004"/>
    </source>
</evidence>
<evidence type="ECO:0000259" key="24">
    <source>
        <dbReference type="Pfam" id="PF13086"/>
    </source>
</evidence>
<evidence type="ECO:0000256" key="8">
    <source>
        <dbReference type="ARBA" id="ARBA00022741"/>
    </source>
</evidence>
<evidence type="ECO:0000256" key="19">
    <source>
        <dbReference type="ARBA" id="ARBA00023242"/>
    </source>
</evidence>
<dbReference type="CDD" id="cd22318">
    <property type="entry name" value="DNA2_N-like"/>
    <property type="match status" value="1"/>
</dbReference>
<dbReference type="GO" id="GO:0046872">
    <property type="term" value="F:metal ion binding"/>
    <property type="evidence" value="ECO:0007669"/>
    <property type="project" value="UniProtKB-UniRule"/>
</dbReference>
<accession>A0A9P0EIJ4</accession>
<evidence type="ECO:0000313" key="27">
    <source>
        <dbReference type="EMBL" id="CAH1395001.1"/>
    </source>
</evidence>
<evidence type="ECO:0000256" key="5">
    <source>
        <dbReference type="ARBA" id="ARBA00022705"/>
    </source>
</evidence>
<keyword evidence="19 22" id="KW-0539">Nucleus</keyword>
<keyword evidence="22" id="KW-0158">Chromosome</keyword>
<dbReference type="InterPro" id="IPR047187">
    <property type="entry name" value="SF1_C_Upf1"/>
</dbReference>
<keyword evidence="17" id="KW-0496">Mitochondrion</keyword>
<keyword evidence="9" id="KW-0255">Endonuclease</keyword>
<keyword evidence="8 22" id="KW-0547">Nucleotide-binding</keyword>
<name>A0A9P0EIJ4_NEZVI</name>
<evidence type="ECO:0000259" key="26">
    <source>
        <dbReference type="Pfam" id="PF21123"/>
    </source>
</evidence>
<evidence type="ECO:0000256" key="20">
    <source>
        <dbReference type="ARBA" id="ARBA00023268"/>
    </source>
</evidence>
<keyword evidence="18 22" id="KW-0234">DNA repair</keyword>
<dbReference type="AlphaFoldDB" id="A0A9P0EIJ4"/>
<dbReference type="EC" id="3.1.-.-" evidence="22"/>
<dbReference type="GO" id="GO:0003677">
    <property type="term" value="F:DNA binding"/>
    <property type="evidence" value="ECO:0007669"/>
    <property type="project" value="UniProtKB-UniRule"/>
</dbReference>
<keyword evidence="15 22" id="KW-0411">Iron-sulfur</keyword>
<evidence type="ECO:0000256" key="17">
    <source>
        <dbReference type="ARBA" id="ARBA00023128"/>
    </source>
</evidence>
<comment type="catalytic activity">
    <reaction evidence="21 22">
        <text>ATP + H2O = ADP + phosphate + H(+)</text>
        <dbReference type="Rhea" id="RHEA:13065"/>
        <dbReference type="ChEBI" id="CHEBI:15377"/>
        <dbReference type="ChEBI" id="CHEBI:15378"/>
        <dbReference type="ChEBI" id="CHEBI:30616"/>
        <dbReference type="ChEBI" id="CHEBI:43474"/>
        <dbReference type="ChEBI" id="CHEBI:456216"/>
        <dbReference type="EC" id="3.6.4.12"/>
    </reaction>
</comment>
<evidence type="ECO:0000313" key="28">
    <source>
        <dbReference type="Proteomes" id="UP001152798"/>
    </source>
</evidence>
<dbReference type="GO" id="GO:0005739">
    <property type="term" value="C:mitochondrion"/>
    <property type="evidence" value="ECO:0007669"/>
    <property type="project" value="UniProtKB-SubCell"/>
</dbReference>
<comment type="function">
    <text evidence="22">Key enzyme involved in DNA replication and DNA repair. Involved in Okazaki fragments processing by cleaving long flaps that escape FEN1: flaps that are longer than 27 nucleotides are coated by replication protein A complex (RPA), leading to recruit DNA2 which cleaves the flap until it is too short to bind RPA and becomes a substrate for FEN1. Also involved in 5'-end resection of DNA during double-strand break (DSB) repair by mediating the cleavage of 5'-ssDNA.</text>
</comment>
<evidence type="ECO:0000259" key="23">
    <source>
        <dbReference type="Pfam" id="PF08696"/>
    </source>
</evidence>
<evidence type="ECO:0000256" key="7">
    <source>
        <dbReference type="ARBA" id="ARBA00022723"/>
    </source>
</evidence>
<evidence type="ECO:0000256" key="13">
    <source>
        <dbReference type="ARBA" id="ARBA00022840"/>
    </source>
</evidence>
<dbReference type="GO" id="GO:0017116">
    <property type="term" value="F:single-stranded DNA helicase activity"/>
    <property type="evidence" value="ECO:0007669"/>
    <property type="project" value="UniProtKB-UniRule"/>
</dbReference>
<keyword evidence="5 22" id="KW-0235">DNA replication</keyword>
<comment type="similarity">
    <text evidence="3 22">Belongs to the DNA2/NAM7 helicase family.</text>
</comment>
<dbReference type="InterPro" id="IPR011604">
    <property type="entry name" value="PDDEXK-like_dom_sf"/>
</dbReference>
<dbReference type="InterPro" id="IPR026851">
    <property type="entry name" value="Dna2/JHS1_DEXXQ-box"/>
</dbReference>
<keyword evidence="14 22" id="KW-0408">Iron</keyword>
<dbReference type="PANTHER" id="PTHR10887:SF433">
    <property type="entry name" value="DNA REPLICATION ATP-DEPENDENT HELICASE_NUCLEASE DNA2"/>
    <property type="match status" value="1"/>
</dbReference>
<evidence type="ECO:0000256" key="21">
    <source>
        <dbReference type="ARBA" id="ARBA00047995"/>
    </source>
</evidence>
<evidence type="ECO:0000256" key="22">
    <source>
        <dbReference type="RuleBase" id="RU367041"/>
    </source>
</evidence>
<dbReference type="InterPro" id="IPR014808">
    <property type="entry name" value="DNA_replication_fac_Dna2_N"/>
</dbReference>
<dbReference type="CDD" id="cd18041">
    <property type="entry name" value="DEXXQc_DNA2"/>
    <property type="match status" value="1"/>
</dbReference>
<dbReference type="GO" id="GO:0051539">
    <property type="term" value="F:4 iron, 4 sulfur cluster binding"/>
    <property type="evidence" value="ECO:0007669"/>
    <property type="project" value="UniProtKB-UniRule"/>
</dbReference>
<dbReference type="EC" id="3.6.4.12" evidence="22"/>
<dbReference type="GO" id="GO:0005694">
    <property type="term" value="C:chromosome"/>
    <property type="evidence" value="ECO:0007669"/>
    <property type="project" value="UniProtKB-SubCell"/>
</dbReference>
<reference evidence="27" key="1">
    <citation type="submission" date="2022-01" db="EMBL/GenBank/DDBJ databases">
        <authorList>
            <person name="King R."/>
        </authorList>
    </citation>
    <scope>NUCLEOTIDE SEQUENCE</scope>
</reference>
<dbReference type="Proteomes" id="UP001152798">
    <property type="component" value="Chromosome 3"/>
</dbReference>
<feature type="domain" description="DNA replication factor Dna2 N-terminal" evidence="23">
    <location>
        <begin position="312"/>
        <end position="504"/>
    </location>
</feature>
<dbReference type="Gene3D" id="3.40.50.300">
    <property type="entry name" value="P-loop containing nucleotide triphosphate hydrolases"/>
    <property type="match status" value="2"/>
</dbReference>
<dbReference type="Pfam" id="PF21123">
    <property type="entry name" value="Dna2_Rift"/>
    <property type="match status" value="1"/>
</dbReference>
<dbReference type="InterPro" id="IPR041677">
    <property type="entry name" value="DNA2/NAM7_AAA_11"/>
</dbReference>
<keyword evidence="11 22" id="KW-0378">Hydrolase</keyword>
<gene>
    <name evidence="27" type="ORF">NEZAVI_LOCUS5352</name>
</gene>
<dbReference type="SUPFAM" id="SSF52540">
    <property type="entry name" value="P-loop containing nucleoside triphosphate hydrolases"/>
    <property type="match status" value="1"/>
</dbReference>
<evidence type="ECO:0000256" key="6">
    <source>
        <dbReference type="ARBA" id="ARBA00022722"/>
    </source>
</evidence>
<proteinExistence type="inferred from homology"/>
<evidence type="ECO:0000256" key="12">
    <source>
        <dbReference type="ARBA" id="ARBA00022806"/>
    </source>
</evidence>
<organism evidence="27 28">
    <name type="scientific">Nezara viridula</name>
    <name type="common">Southern green stink bug</name>
    <name type="synonym">Cimex viridulus</name>
    <dbReference type="NCBI Taxonomy" id="85310"/>
    <lineage>
        <taxon>Eukaryota</taxon>
        <taxon>Metazoa</taxon>
        <taxon>Ecdysozoa</taxon>
        <taxon>Arthropoda</taxon>
        <taxon>Hexapoda</taxon>
        <taxon>Insecta</taxon>
        <taxon>Pterygota</taxon>
        <taxon>Neoptera</taxon>
        <taxon>Paraneoptera</taxon>
        <taxon>Hemiptera</taxon>
        <taxon>Heteroptera</taxon>
        <taxon>Panheteroptera</taxon>
        <taxon>Pentatomomorpha</taxon>
        <taxon>Pentatomoidea</taxon>
        <taxon>Pentatomidae</taxon>
        <taxon>Pentatominae</taxon>
        <taxon>Nezara</taxon>
    </lineage>
</organism>
<keyword evidence="13 22" id="KW-0067">ATP-binding</keyword>
<dbReference type="PANTHER" id="PTHR10887">
    <property type="entry name" value="DNA2/NAM7 HELICASE FAMILY"/>
    <property type="match status" value="1"/>
</dbReference>
<dbReference type="CDD" id="cd18808">
    <property type="entry name" value="SF1_C_Upf1"/>
    <property type="match status" value="1"/>
</dbReference>
<dbReference type="GO" id="GO:0017108">
    <property type="term" value="F:5'-flap endonuclease activity"/>
    <property type="evidence" value="ECO:0007669"/>
    <property type="project" value="UniProtKB-UniRule"/>
</dbReference>
<keyword evidence="4 22" id="KW-0004">4Fe-4S</keyword>
<dbReference type="GO" id="GO:0006281">
    <property type="term" value="P:DNA repair"/>
    <property type="evidence" value="ECO:0007669"/>
    <property type="project" value="UniProtKB-KW"/>
</dbReference>
<dbReference type="GO" id="GO:0033567">
    <property type="term" value="P:DNA replication, Okazaki fragment processing"/>
    <property type="evidence" value="ECO:0007669"/>
    <property type="project" value="UniProtKB-UniRule"/>
</dbReference>
<evidence type="ECO:0000256" key="3">
    <source>
        <dbReference type="ARBA" id="ARBA00007913"/>
    </source>
</evidence>
<keyword evidence="16 22" id="KW-0238">DNA-binding</keyword>
<feature type="domain" description="DNA2/NAM7 helicase helicase" evidence="24">
    <location>
        <begin position="922"/>
        <end position="999"/>
    </location>
</feature>
<comment type="cofactor">
    <cofactor evidence="1">
        <name>[4Fe-4S] cluster</name>
        <dbReference type="ChEBI" id="CHEBI:49883"/>
    </cofactor>
</comment>
<keyword evidence="20 22" id="KW-0511">Multifunctional enzyme</keyword>
<dbReference type="Pfam" id="PF13087">
    <property type="entry name" value="AAA_12"/>
    <property type="match status" value="1"/>
</dbReference>
<keyword evidence="10 22" id="KW-0227">DNA damage</keyword>
<dbReference type="InterPro" id="IPR045055">
    <property type="entry name" value="DNA2/NAM7-like"/>
</dbReference>
<feature type="domain" description="DNA2/NAM7 helicase-like C-terminal" evidence="25">
    <location>
        <begin position="1008"/>
        <end position="1200"/>
    </location>
</feature>
<evidence type="ECO:0000256" key="9">
    <source>
        <dbReference type="ARBA" id="ARBA00022759"/>
    </source>
</evidence>
<evidence type="ECO:0000256" key="4">
    <source>
        <dbReference type="ARBA" id="ARBA00022485"/>
    </source>
</evidence>
<dbReference type="InterPro" id="IPR048459">
    <property type="entry name" value="DNA2_Rift"/>
</dbReference>
<keyword evidence="28" id="KW-1185">Reference proteome</keyword>
<evidence type="ECO:0000256" key="16">
    <source>
        <dbReference type="ARBA" id="ARBA00023125"/>
    </source>
</evidence>
<dbReference type="OrthoDB" id="306218at2759"/>
<keyword evidence="7 22" id="KW-0479">Metal-binding</keyword>
<evidence type="ECO:0000256" key="15">
    <source>
        <dbReference type="ARBA" id="ARBA00023014"/>
    </source>
</evidence>
<evidence type="ECO:0000259" key="25">
    <source>
        <dbReference type="Pfam" id="PF13087"/>
    </source>
</evidence>
<dbReference type="Pfam" id="PF08696">
    <property type="entry name" value="Dna2"/>
    <property type="match status" value="1"/>
</dbReference>
<comment type="subcellular location">
    <subcellularLocation>
        <location evidence="2">Mitochondrion</location>
    </subcellularLocation>
    <subcellularLocation>
        <location evidence="22">Nucleus</location>
    </subcellularLocation>
    <subcellularLocation>
        <location evidence="22">Chromosome</location>
    </subcellularLocation>
</comment>
<dbReference type="InterPro" id="IPR041679">
    <property type="entry name" value="DNA2/NAM7-like_C"/>
</dbReference>
<dbReference type="InterPro" id="IPR027417">
    <property type="entry name" value="P-loop_NTPase"/>
</dbReference>
<dbReference type="GO" id="GO:0005634">
    <property type="term" value="C:nucleus"/>
    <property type="evidence" value="ECO:0007669"/>
    <property type="project" value="UniProtKB-SubCell"/>
</dbReference>
<sequence>MRIFNLFTMKKRQIETNQRTLFNFFNKTSESKDKVSDSTSLNTRPVKVCAKEIGVKSSDIFNGLNKFRENKSSNESVLIATENLDNQDHETPSGILDSKISPKKILQKNISAYLSPSKNTKLLKLESNICNGITENGSVDIVASIETKYISLKRSPKKRKYKESPLKNTKLKLFSSPEKSERLVKNDIASGNCSTELNNQTDEKKDDADLVNLAEDSIIISPQKIKVKRRKCLLEESSSKRTLNFKDLTNDEKPSQIFDDEDISSFFKTSSFDEEYKNFDLKELQRCQVLSISEGHNGEKHLSLKNLTQKSIGLCILKSPWNDCPIFPEDIISVKGVQSSEGWIVDWNGLLVTSPDKLISGTTIVGSVYCMRKTILSHIFKEVGGGTRYPMVLGSSVHQLFQEALKQKYFSIEEIEKEYKRMIGSKDFILNMFLEKMDYAEITNKLYSFIEHIHKFMKIYISGYSNSDNDNNWSGEIIETQDIEENIYSPVLGVKGKVDATVRVQVRNKVKTMPLELKTGKVSFSIEHRGQVILYCMLLKQMGYLVDSGLLLYLSSGVEMKEIKCEEKEVRDLTLLRNGLCHWLIKSTSIEDADNLTFPPLPPPINRKSCSSCPYLIPCYAALREKNLSELKEGNLLSEFGSVATKHLSDNHIKFVFHWVSLIFLEKGSSKSSLSDIWTVDSEIREKTGKCLAQMKVDSCVKADGVQFIVTFSKTDGSLLETELTPGQLIIISSENRIAQALGKVQDISPMTISVMLDKHLKSDKVMTIDLYDSDSTYNILMNNLTILLENNDRSAALRELIIDLKIPTFSAKLSSKIKRIGEDIFARLNREQVRAVLQAISAENYILIKGMPGAGKTTTMAALIELLTRLGLKVLVTSFTHSAVDNILINLVGKVKMLRIGPEYRVHPKLKEFTENYYLQSLKEVNTANIEKLFTDKNVVGVTCFGCKHLWIERQIFDVCLVDEAAQVSLPAVLKPISLAKKFILVGDPKQLPALVLNEKARELGLGISLFERLDRPAVTSPLTIQYRMNRVINALANNLTYKGQLKCANQETEELTLSLPKGIPSSAPYWLQQVLVTDLKRSVVILDVENKDASDSTENQEEAKIISQIVDALIKGGVEGESIGVIAPYNRQVLLLRSSIEDSIEVNTVDQYQGRDKDIIIFSTTRCKQSTGKDILGDWNRMNVAVTRAKRKLIILGNLDVLCKYENFAKLISLVEKENIFKVV</sequence>
<evidence type="ECO:0000256" key="1">
    <source>
        <dbReference type="ARBA" id="ARBA00001966"/>
    </source>
</evidence>
<dbReference type="Gene3D" id="3.90.320.10">
    <property type="match status" value="1"/>
</dbReference>